<keyword evidence="4" id="KW-0106">Calcium</keyword>
<comment type="similarity">
    <text evidence="1">Belongs to the sulfatase family.</text>
</comment>
<feature type="signal peptide" evidence="5">
    <location>
        <begin position="1"/>
        <end position="22"/>
    </location>
</feature>
<keyword evidence="5" id="KW-0732">Signal</keyword>
<dbReference type="InterPro" id="IPR024607">
    <property type="entry name" value="Sulfatase_CS"/>
</dbReference>
<dbReference type="InterPro" id="IPR000917">
    <property type="entry name" value="Sulfatase_N"/>
</dbReference>
<dbReference type="InterPro" id="IPR050738">
    <property type="entry name" value="Sulfatase"/>
</dbReference>
<dbReference type="PANTHER" id="PTHR42693">
    <property type="entry name" value="ARYLSULFATASE FAMILY MEMBER"/>
    <property type="match status" value="1"/>
</dbReference>
<dbReference type="PROSITE" id="PS00523">
    <property type="entry name" value="SULFATASE_1"/>
    <property type="match status" value="1"/>
</dbReference>
<dbReference type="InterPro" id="IPR017850">
    <property type="entry name" value="Alkaline_phosphatase_core_sf"/>
</dbReference>
<dbReference type="Pfam" id="PF00884">
    <property type="entry name" value="Sulfatase"/>
    <property type="match status" value="1"/>
</dbReference>
<accession>A0ABS0TLB3</accession>
<dbReference type="PANTHER" id="PTHR42693:SF53">
    <property type="entry name" value="ENDO-4-O-SULFATASE"/>
    <property type="match status" value="1"/>
</dbReference>
<comment type="caution">
    <text evidence="7">The sequence shown here is derived from an EMBL/GenBank/DDBJ whole genome shotgun (WGS) entry which is preliminary data.</text>
</comment>
<reference evidence="7 8" key="1">
    <citation type="submission" date="2020-12" db="EMBL/GenBank/DDBJ databases">
        <title>Salegentibacter orientalis sp. nov., isolated from costal sediment.</title>
        <authorList>
            <person name="Lian F.-B."/>
        </authorList>
    </citation>
    <scope>NUCLEOTIDE SEQUENCE [LARGE SCALE GENOMIC DNA]</scope>
    <source>
        <strain evidence="7 8">F60176</strain>
    </source>
</reference>
<evidence type="ECO:0000256" key="2">
    <source>
        <dbReference type="ARBA" id="ARBA00022723"/>
    </source>
</evidence>
<dbReference type="RefSeq" id="WP_198639054.1">
    <property type="nucleotide sequence ID" value="NZ_JAEHNY010000011.1"/>
</dbReference>
<dbReference type="Gene3D" id="3.30.1120.10">
    <property type="match status" value="1"/>
</dbReference>
<organism evidence="7 8">
    <name type="scientific">Salegentibacter maritimus</name>
    <dbReference type="NCBI Taxonomy" id="2794347"/>
    <lineage>
        <taxon>Bacteria</taxon>
        <taxon>Pseudomonadati</taxon>
        <taxon>Bacteroidota</taxon>
        <taxon>Flavobacteriia</taxon>
        <taxon>Flavobacteriales</taxon>
        <taxon>Flavobacteriaceae</taxon>
        <taxon>Salegentibacter</taxon>
    </lineage>
</organism>
<sequence length="467" mass="52972">MRYKLKKTLFICLLSLAIYTQAQETTGKKKPNLILIVADDLGYGDLGITGSKQIKTPNIDQLAKTGVFFSQGYVTSPVCAPSRAGFLTGVNQVKFGFDNNLGKNQPGFNPDFLGLPLDQRTIADYLKDLGYINGIIGKWHLGYEDHFHPLNRGFDEFWGYRGGGHDYFVADPHGEGYLAPIESNYKTTQKITYITDDKGDECVSFIKRHKEEPFFLYASFNAPHAPMQATPEDLKRYKNIKDQKRRTYAAMIHRLDVNIGRIINELANQDIRENTLIILISDNGGPVGVNASLNAPYRGAKGTLLEGGIRIPFLINWPGAISGGKIFKEPITSLDIAPTFIALAGGNIDHFEGKNLIPYLNEDKRILENRQLKWRFTVNAAIREGAWKLIRLPDRLPQLYNLEKDISEKNNVVLEHLDKTQELLKKLGNWDLNLPHPVFLEGPKWRKRQVDKYDWNYQLTQPEVNKP</sequence>
<evidence type="ECO:0000259" key="6">
    <source>
        <dbReference type="Pfam" id="PF00884"/>
    </source>
</evidence>
<keyword evidence="8" id="KW-1185">Reference proteome</keyword>
<keyword evidence="2" id="KW-0479">Metal-binding</keyword>
<evidence type="ECO:0000256" key="4">
    <source>
        <dbReference type="ARBA" id="ARBA00022837"/>
    </source>
</evidence>
<dbReference type="Gene3D" id="3.40.720.10">
    <property type="entry name" value="Alkaline Phosphatase, subunit A"/>
    <property type="match status" value="1"/>
</dbReference>
<keyword evidence="3" id="KW-0378">Hydrolase</keyword>
<name>A0ABS0TLB3_9FLAO</name>
<evidence type="ECO:0000256" key="5">
    <source>
        <dbReference type="SAM" id="SignalP"/>
    </source>
</evidence>
<dbReference type="SUPFAM" id="SSF53649">
    <property type="entry name" value="Alkaline phosphatase-like"/>
    <property type="match status" value="1"/>
</dbReference>
<feature type="domain" description="Sulfatase N-terminal" evidence="6">
    <location>
        <begin position="31"/>
        <end position="345"/>
    </location>
</feature>
<dbReference type="EMBL" id="JAEHNY010000011">
    <property type="protein sequence ID" value="MBI6120819.1"/>
    <property type="molecule type" value="Genomic_DNA"/>
</dbReference>
<protein>
    <submittedName>
        <fullName evidence="7">Sulfatase-like hydrolase/transferase</fullName>
    </submittedName>
</protein>
<evidence type="ECO:0000313" key="8">
    <source>
        <dbReference type="Proteomes" id="UP000635665"/>
    </source>
</evidence>
<gene>
    <name evidence="7" type="ORF">I6U50_12385</name>
</gene>
<feature type="chain" id="PRO_5047289230" evidence="5">
    <location>
        <begin position="23"/>
        <end position="467"/>
    </location>
</feature>
<proteinExistence type="inferred from homology"/>
<evidence type="ECO:0000256" key="1">
    <source>
        <dbReference type="ARBA" id="ARBA00008779"/>
    </source>
</evidence>
<evidence type="ECO:0000256" key="3">
    <source>
        <dbReference type="ARBA" id="ARBA00022801"/>
    </source>
</evidence>
<dbReference type="Proteomes" id="UP000635665">
    <property type="component" value="Unassembled WGS sequence"/>
</dbReference>
<evidence type="ECO:0000313" key="7">
    <source>
        <dbReference type="EMBL" id="MBI6120819.1"/>
    </source>
</evidence>